<gene>
    <name evidence="2" type="ORF">GMO17_14015</name>
</gene>
<name>A0AAE6ULX0_9PSED</name>
<dbReference type="Proteomes" id="UP000423413">
    <property type="component" value="Chromosome"/>
</dbReference>
<proteinExistence type="predicted"/>
<dbReference type="InterPro" id="IPR057253">
    <property type="entry name" value="CoiA-like_N"/>
</dbReference>
<evidence type="ECO:0000259" key="1">
    <source>
        <dbReference type="Pfam" id="PF25164"/>
    </source>
</evidence>
<evidence type="ECO:0000313" key="2">
    <source>
        <dbReference type="EMBL" id="QGT82212.1"/>
    </source>
</evidence>
<sequence length="493" mass="54841">MQWAINYSGDHVRAGAHFAEQDSLRCPSCNRRVYHRQGSSRQAHFAHFSGNANQECELYYPGVGVSHIGAAALVATDTPLTIDSQYLGTAALVWREGQPIPLSLMLRIPQYTNEEVQIIQVDSSLGQHRLNKESLKKVTFSAVELKVPPAEIKLSPANLTFEDKLKKVLRNFKHEDNFFRYQAGAGALIAPNVAIELGETYFIVTQRQLSSARPDALKLLSTRVNKSWTVYQVKLRDVASLWSQDIISLRGYLGRTVIPPRSKVEFIWPAPVRFDPDGSPVYDYSVCQILARSNSGPPLNSNSASCDINVSHVGDDLYAVSIAKKGGEVLIEVHGGISKTIRFEQHKLARPEGVKVRSGGALAGLHTMNARNVLNRGGLISITVPSDLIWRLVRINQKLLSPYPSALTYESREPVIELDAGAFGRVLFSLRPEEISKNVKWPKTIELIVISMGGRTAYNQLLSVTSKGQLLSWVARNQMQIILPLMLQYFSKR</sequence>
<evidence type="ECO:0000313" key="3">
    <source>
        <dbReference type="Proteomes" id="UP000423413"/>
    </source>
</evidence>
<protein>
    <recommendedName>
        <fullName evidence="1">Competence protein CoiA-like N-terminal domain-containing protein</fullName>
    </recommendedName>
</protein>
<reference evidence="2 3" key="1">
    <citation type="submission" date="2019-11" db="EMBL/GenBank/DDBJ databases">
        <title>Complete genome sequence of Pseudomonas syringae pv. coronafaciens isolate B19001 originated in imported oat cereal.</title>
        <authorList>
            <person name="Kim S.M."/>
            <person name="Lee B.C."/>
            <person name="Seo S.J."/>
            <person name="Lee J.E."/>
            <person name="Choi N.J."/>
            <person name="Park J.H."/>
        </authorList>
    </citation>
    <scope>NUCLEOTIDE SEQUENCE [LARGE SCALE GENOMIC DNA]</scope>
    <source>
        <strain evidence="2 3">B19001</strain>
    </source>
</reference>
<accession>A0AAE6ULX0</accession>
<dbReference type="EMBL" id="CP046441">
    <property type="protein sequence ID" value="QGT82212.1"/>
    <property type="molecule type" value="Genomic_DNA"/>
</dbReference>
<feature type="domain" description="Competence protein CoiA-like N-terminal" evidence="1">
    <location>
        <begin position="20"/>
        <end position="51"/>
    </location>
</feature>
<dbReference type="AlphaFoldDB" id="A0AAE6ULX0"/>
<dbReference type="RefSeq" id="WP_191892623.1">
    <property type="nucleotide sequence ID" value="NZ_CP046441.1"/>
</dbReference>
<organism evidence="2 3">
    <name type="scientific">Pseudomonas coronafaciens pv. coronafaciens</name>
    <dbReference type="NCBI Taxonomy" id="235275"/>
    <lineage>
        <taxon>Bacteria</taxon>
        <taxon>Pseudomonadati</taxon>
        <taxon>Pseudomonadota</taxon>
        <taxon>Gammaproteobacteria</taxon>
        <taxon>Pseudomonadales</taxon>
        <taxon>Pseudomonadaceae</taxon>
        <taxon>Pseudomonas</taxon>
        <taxon>Pseudomonas coronafaciens</taxon>
    </lineage>
</organism>
<dbReference type="Pfam" id="PF25164">
    <property type="entry name" value="CoiA_N"/>
    <property type="match status" value="1"/>
</dbReference>